<feature type="transmembrane region" description="Helical" evidence="7">
    <location>
        <begin position="244"/>
        <end position="263"/>
    </location>
</feature>
<feature type="domain" description="ABC transmembrane type-1" evidence="8">
    <location>
        <begin position="72"/>
        <end position="263"/>
    </location>
</feature>
<dbReference type="PROSITE" id="PS50928">
    <property type="entry name" value="ABC_TM1"/>
    <property type="match status" value="1"/>
</dbReference>
<dbReference type="Pfam" id="PF00528">
    <property type="entry name" value="BPD_transp_1"/>
    <property type="match status" value="1"/>
</dbReference>
<dbReference type="SUPFAM" id="SSF161098">
    <property type="entry name" value="MetI-like"/>
    <property type="match status" value="1"/>
</dbReference>
<evidence type="ECO:0000256" key="6">
    <source>
        <dbReference type="ARBA" id="ARBA00023136"/>
    </source>
</evidence>
<keyword evidence="5 7" id="KW-1133">Transmembrane helix</keyword>
<evidence type="ECO:0000256" key="4">
    <source>
        <dbReference type="ARBA" id="ARBA00022692"/>
    </source>
</evidence>
<comment type="subcellular location">
    <subcellularLocation>
        <location evidence="1">Cell membrane</location>
        <topology evidence="1">Multi-pass membrane protein</topology>
    </subcellularLocation>
</comment>
<feature type="transmembrane region" description="Helical" evidence="7">
    <location>
        <begin position="76"/>
        <end position="95"/>
    </location>
</feature>
<protein>
    <recommendedName>
        <fullName evidence="8">ABC transmembrane type-1 domain-containing protein</fullName>
    </recommendedName>
</protein>
<comment type="caution">
    <text evidence="9">The sequence shown here is derived from an EMBL/GenBank/DDBJ whole genome shotgun (WGS) entry which is preliminary data.</text>
</comment>
<evidence type="ECO:0000256" key="3">
    <source>
        <dbReference type="ARBA" id="ARBA00022475"/>
    </source>
</evidence>
<evidence type="ECO:0000256" key="5">
    <source>
        <dbReference type="ARBA" id="ARBA00022989"/>
    </source>
</evidence>
<evidence type="ECO:0000256" key="7">
    <source>
        <dbReference type="SAM" id="Phobius"/>
    </source>
</evidence>
<dbReference type="CDD" id="cd06261">
    <property type="entry name" value="TM_PBP2"/>
    <property type="match status" value="1"/>
</dbReference>
<evidence type="ECO:0000256" key="1">
    <source>
        <dbReference type="ARBA" id="ARBA00004651"/>
    </source>
</evidence>
<dbReference type="GO" id="GO:0005886">
    <property type="term" value="C:plasma membrane"/>
    <property type="evidence" value="ECO:0007669"/>
    <property type="project" value="UniProtKB-SubCell"/>
</dbReference>
<name>A0A0F9RG47_9ZZZZ</name>
<organism evidence="9">
    <name type="scientific">marine sediment metagenome</name>
    <dbReference type="NCBI Taxonomy" id="412755"/>
    <lineage>
        <taxon>unclassified sequences</taxon>
        <taxon>metagenomes</taxon>
        <taxon>ecological metagenomes</taxon>
    </lineage>
</organism>
<dbReference type="InterPro" id="IPR035906">
    <property type="entry name" value="MetI-like_sf"/>
</dbReference>
<dbReference type="EMBL" id="LAZR01003634">
    <property type="protein sequence ID" value="KKN16233.1"/>
    <property type="molecule type" value="Genomic_DNA"/>
</dbReference>
<keyword evidence="3" id="KW-1003">Cell membrane</keyword>
<accession>A0A0F9RG47</accession>
<dbReference type="PANTHER" id="PTHR32243:SF18">
    <property type="entry name" value="INNER MEMBRANE ABC TRANSPORTER PERMEASE PROTEIN YCJP"/>
    <property type="match status" value="1"/>
</dbReference>
<feature type="transmembrane region" description="Helical" evidence="7">
    <location>
        <begin position="184"/>
        <end position="206"/>
    </location>
</feature>
<reference evidence="9" key="1">
    <citation type="journal article" date="2015" name="Nature">
        <title>Complex archaea that bridge the gap between prokaryotes and eukaryotes.</title>
        <authorList>
            <person name="Spang A."/>
            <person name="Saw J.H."/>
            <person name="Jorgensen S.L."/>
            <person name="Zaremba-Niedzwiedzka K."/>
            <person name="Martijn J."/>
            <person name="Lind A.E."/>
            <person name="van Eijk R."/>
            <person name="Schleper C."/>
            <person name="Guy L."/>
            <person name="Ettema T.J."/>
        </authorList>
    </citation>
    <scope>NUCLEOTIDE SEQUENCE</scope>
</reference>
<proteinExistence type="predicted"/>
<feature type="transmembrane region" description="Helical" evidence="7">
    <location>
        <begin position="107"/>
        <end position="128"/>
    </location>
</feature>
<gene>
    <name evidence="9" type="ORF">LCGC14_0977940</name>
</gene>
<feature type="transmembrane region" description="Helical" evidence="7">
    <location>
        <begin position="140"/>
        <end position="163"/>
    </location>
</feature>
<evidence type="ECO:0000256" key="2">
    <source>
        <dbReference type="ARBA" id="ARBA00022448"/>
    </source>
</evidence>
<evidence type="ECO:0000259" key="8">
    <source>
        <dbReference type="PROSITE" id="PS50928"/>
    </source>
</evidence>
<dbReference type="Gene3D" id="1.10.3720.10">
    <property type="entry name" value="MetI-like"/>
    <property type="match status" value="1"/>
</dbReference>
<evidence type="ECO:0000313" key="9">
    <source>
        <dbReference type="EMBL" id="KKN16233.1"/>
    </source>
</evidence>
<keyword evidence="6 7" id="KW-0472">Membrane</keyword>
<dbReference type="InterPro" id="IPR050901">
    <property type="entry name" value="BP-dep_ABC_trans_perm"/>
</dbReference>
<keyword evidence="4 7" id="KW-0812">Transmembrane</keyword>
<keyword evidence="2" id="KW-0813">Transport</keyword>
<dbReference type="InterPro" id="IPR000515">
    <property type="entry name" value="MetI-like"/>
</dbReference>
<dbReference type="AlphaFoldDB" id="A0A0F9RG47"/>
<sequence>MRGRKNQFRYFPLSSLVAVITLLILFPAVFAVFTSFKPIREIFTYPPSILPQTWTLKAYISIFSQEKYLRYFFNGYFISISSTFLCVILGALAGYGFSRFKLPAKHLLMLGILVMQMFPGAVLMVPYFNLASKLGLYDTYLVLVIIDTAFSLPLVIWLLKSYFDSIPVAIEEAARIDGCSRVKVLLLIVMPLARTGIIATGVLAFIRAWNEFLFALILTKGPERAPISVGLAELFGQYSIEWNGIMAITTLAVLPLLVVFIFVQRYVISGITSGAIK</sequence>
<dbReference type="PANTHER" id="PTHR32243">
    <property type="entry name" value="MALTOSE TRANSPORT SYSTEM PERMEASE-RELATED"/>
    <property type="match status" value="1"/>
</dbReference>
<dbReference type="GO" id="GO:0055085">
    <property type="term" value="P:transmembrane transport"/>
    <property type="evidence" value="ECO:0007669"/>
    <property type="project" value="InterPro"/>
</dbReference>